<evidence type="ECO:0000313" key="2">
    <source>
        <dbReference type="Proteomes" id="UP000784294"/>
    </source>
</evidence>
<name>A0A448XPZ7_9PLAT</name>
<evidence type="ECO:0000313" key="1">
    <source>
        <dbReference type="EMBL" id="VEL41975.1"/>
    </source>
</evidence>
<protein>
    <submittedName>
        <fullName evidence="1">Uncharacterized protein</fullName>
    </submittedName>
</protein>
<organism evidence="1 2">
    <name type="scientific">Protopolystoma xenopodis</name>
    <dbReference type="NCBI Taxonomy" id="117903"/>
    <lineage>
        <taxon>Eukaryota</taxon>
        <taxon>Metazoa</taxon>
        <taxon>Spiralia</taxon>
        <taxon>Lophotrochozoa</taxon>
        <taxon>Platyhelminthes</taxon>
        <taxon>Monogenea</taxon>
        <taxon>Polyopisthocotylea</taxon>
        <taxon>Polystomatidea</taxon>
        <taxon>Polystomatidae</taxon>
        <taxon>Protopolystoma</taxon>
    </lineage>
</organism>
<accession>A0A448XPZ7</accession>
<comment type="caution">
    <text evidence="1">The sequence shown here is derived from an EMBL/GenBank/DDBJ whole genome shotgun (WGS) entry which is preliminary data.</text>
</comment>
<keyword evidence="2" id="KW-1185">Reference proteome</keyword>
<gene>
    <name evidence="1" type="ORF">PXEA_LOCUS35415</name>
</gene>
<reference evidence="1" key="1">
    <citation type="submission" date="2018-11" db="EMBL/GenBank/DDBJ databases">
        <authorList>
            <consortium name="Pathogen Informatics"/>
        </authorList>
    </citation>
    <scope>NUCLEOTIDE SEQUENCE</scope>
</reference>
<dbReference type="AlphaFoldDB" id="A0A448XPZ7"/>
<sequence>MKAIRRRLWWIGRNASVLKGMLKMRSVSAGEHSCTPRLLPKQPSAHGCICMLHEFLRHSLCSQTAVEGGLELGQLAHEQIVLSLV</sequence>
<proteinExistence type="predicted"/>
<dbReference type="Proteomes" id="UP000784294">
    <property type="component" value="Unassembled WGS sequence"/>
</dbReference>
<dbReference type="EMBL" id="CAAALY010271898">
    <property type="protein sequence ID" value="VEL41975.1"/>
    <property type="molecule type" value="Genomic_DNA"/>
</dbReference>